<name>A0ABS2BF81_9NEIS</name>
<gene>
    <name evidence="1" type="ORF">JMJ54_00370</name>
</gene>
<evidence type="ECO:0000313" key="1">
    <source>
        <dbReference type="EMBL" id="MBM3114266.1"/>
    </source>
</evidence>
<reference evidence="1 2" key="1">
    <citation type="submission" date="2021-01" db="EMBL/GenBank/DDBJ databases">
        <title>Draft Genome Sequence and Polyhydroxyalkanoate Biosynthetic Potential of Jeongeupia naejangsanensis Type Strain DSM 24253.</title>
        <authorList>
            <person name="Turrini P."/>
            <person name="Artuso I."/>
            <person name="Lugli G.A."/>
            <person name="Frangipani E."/>
            <person name="Ventura M."/>
            <person name="Visca P."/>
        </authorList>
    </citation>
    <scope>NUCLEOTIDE SEQUENCE [LARGE SCALE GENOMIC DNA]</scope>
    <source>
        <strain evidence="1 2">DSM 24253</strain>
    </source>
</reference>
<proteinExistence type="predicted"/>
<dbReference type="RefSeq" id="WP_203535972.1">
    <property type="nucleotide sequence ID" value="NZ_JAESND010000001.1"/>
</dbReference>
<comment type="caution">
    <text evidence="1">The sequence shown here is derived from an EMBL/GenBank/DDBJ whole genome shotgun (WGS) entry which is preliminary data.</text>
</comment>
<evidence type="ECO:0000313" key="2">
    <source>
        <dbReference type="Proteomes" id="UP000809431"/>
    </source>
</evidence>
<organism evidence="1 2">
    <name type="scientific">Jeongeupia naejangsanensis</name>
    <dbReference type="NCBI Taxonomy" id="613195"/>
    <lineage>
        <taxon>Bacteria</taxon>
        <taxon>Pseudomonadati</taxon>
        <taxon>Pseudomonadota</taxon>
        <taxon>Betaproteobacteria</taxon>
        <taxon>Neisseriales</taxon>
        <taxon>Chitinibacteraceae</taxon>
        <taxon>Jeongeupia</taxon>
    </lineage>
</organism>
<accession>A0ABS2BF81</accession>
<keyword evidence="2" id="KW-1185">Reference proteome</keyword>
<sequence length="46" mass="5319">MQTYYLFRRADGRKMIDTVVPSDADVIAECEADSWLRARKLLADLD</sequence>
<dbReference type="EMBL" id="JAESND010000001">
    <property type="protein sequence ID" value="MBM3114266.1"/>
    <property type="molecule type" value="Genomic_DNA"/>
</dbReference>
<dbReference type="Proteomes" id="UP000809431">
    <property type="component" value="Unassembled WGS sequence"/>
</dbReference>
<protein>
    <submittedName>
        <fullName evidence="1">Uncharacterized protein</fullName>
    </submittedName>
</protein>